<dbReference type="Proteomes" id="UP000218231">
    <property type="component" value="Unassembled WGS sequence"/>
</dbReference>
<evidence type="ECO:0000313" key="2">
    <source>
        <dbReference type="EMBL" id="PAV87122.1"/>
    </source>
</evidence>
<accession>A0A2A2LLN1</accession>
<proteinExistence type="predicted"/>
<sequence length="262" mass="30256">MSVCRDRCRQFALLLWKDWVLVRRNKLWTFFEIVLPLLFALPLVLLIVKYQTVELNPGELFNMINIKGGPTDLEMSGVKLKTITPVKFDDEAKMLSELKSNLPNNTRGSTICSIKDYVFGISLYEFDTSARNLKYRFFVPEDSNDEWKLSNENAWEDPFGVTLNRQEIPSQPPYLTTAFITFQYSLESIFIKKVTGKEEAANETLHLRRFPEPPEKQNSLVLLIGFMPVLWGMTVFMNLLHTGREIAAEKYTTKVDINAQLS</sequence>
<evidence type="ECO:0000256" key="1">
    <source>
        <dbReference type="SAM" id="Phobius"/>
    </source>
</evidence>
<feature type="transmembrane region" description="Helical" evidence="1">
    <location>
        <begin position="27"/>
        <end position="48"/>
    </location>
</feature>
<keyword evidence="1" id="KW-0812">Transmembrane</keyword>
<reference evidence="2 3" key="1">
    <citation type="journal article" date="2017" name="Curr. Biol.">
        <title>Genome architecture and evolution of a unichromosomal asexual nematode.</title>
        <authorList>
            <person name="Fradin H."/>
            <person name="Zegar C."/>
            <person name="Gutwein M."/>
            <person name="Lucas J."/>
            <person name="Kovtun M."/>
            <person name="Corcoran D."/>
            <person name="Baugh L.R."/>
            <person name="Kiontke K."/>
            <person name="Gunsalus K."/>
            <person name="Fitch D.H."/>
            <person name="Piano F."/>
        </authorList>
    </citation>
    <scope>NUCLEOTIDE SEQUENCE [LARGE SCALE GENOMIC DNA]</scope>
    <source>
        <strain evidence="2">PF1309</strain>
    </source>
</reference>
<gene>
    <name evidence="2" type="ORF">WR25_08712</name>
</gene>
<dbReference type="AlphaFoldDB" id="A0A2A2LLN1"/>
<keyword evidence="1" id="KW-0472">Membrane</keyword>
<dbReference type="EMBL" id="LIAE01006606">
    <property type="protein sequence ID" value="PAV87122.1"/>
    <property type="molecule type" value="Genomic_DNA"/>
</dbReference>
<organism evidence="2 3">
    <name type="scientific">Diploscapter pachys</name>
    <dbReference type="NCBI Taxonomy" id="2018661"/>
    <lineage>
        <taxon>Eukaryota</taxon>
        <taxon>Metazoa</taxon>
        <taxon>Ecdysozoa</taxon>
        <taxon>Nematoda</taxon>
        <taxon>Chromadorea</taxon>
        <taxon>Rhabditida</taxon>
        <taxon>Rhabditina</taxon>
        <taxon>Rhabditomorpha</taxon>
        <taxon>Rhabditoidea</taxon>
        <taxon>Rhabditidae</taxon>
        <taxon>Diploscapter</taxon>
    </lineage>
</organism>
<keyword evidence="1" id="KW-1133">Transmembrane helix</keyword>
<name>A0A2A2LLN1_9BILA</name>
<dbReference type="STRING" id="2018661.A0A2A2LLN1"/>
<comment type="caution">
    <text evidence="2">The sequence shown here is derived from an EMBL/GenBank/DDBJ whole genome shotgun (WGS) entry which is preliminary data.</text>
</comment>
<evidence type="ECO:0000313" key="3">
    <source>
        <dbReference type="Proteomes" id="UP000218231"/>
    </source>
</evidence>
<dbReference type="OrthoDB" id="5850263at2759"/>
<feature type="transmembrane region" description="Helical" evidence="1">
    <location>
        <begin position="220"/>
        <end position="240"/>
    </location>
</feature>
<protein>
    <submittedName>
        <fullName evidence="2">Uncharacterized protein</fullName>
    </submittedName>
</protein>
<keyword evidence="3" id="KW-1185">Reference proteome</keyword>